<evidence type="ECO:0000256" key="5">
    <source>
        <dbReference type="ARBA" id="ARBA00022723"/>
    </source>
</evidence>
<dbReference type="InterPro" id="IPR043519">
    <property type="entry name" value="NT_sf"/>
</dbReference>
<dbReference type="GO" id="GO:1990817">
    <property type="term" value="F:poly(A) RNA polymerase activity"/>
    <property type="evidence" value="ECO:0007669"/>
    <property type="project" value="UniProtKB-EC"/>
</dbReference>
<evidence type="ECO:0000256" key="8">
    <source>
        <dbReference type="ARBA" id="ARBA00048830"/>
    </source>
</evidence>
<feature type="compositionally biased region" description="Polar residues" evidence="10">
    <location>
        <begin position="431"/>
        <end position="462"/>
    </location>
</feature>
<evidence type="ECO:0000313" key="14">
    <source>
        <dbReference type="Proteomes" id="UP001488838"/>
    </source>
</evidence>
<dbReference type="GO" id="GO:0005730">
    <property type="term" value="C:nucleolus"/>
    <property type="evidence" value="ECO:0007669"/>
    <property type="project" value="TreeGrafter"/>
</dbReference>
<accession>A0AAW0HBU8</accession>
<dbReference type="GO" id="GO:0043634">
    <property type="term" value="P:polyadenylation-dependent ncRNA catabolic process"/>
    <property type="evidence" value="ECO:0007669"/>
    <property type="project" value="TreeGrafter"/>
</dbReference>
<dbReference type="CDD" id="cd05402">
    <property type="entry name" value="NT_PAP_TUTase"/>
    <property type="match status" value="1"/>
</dbReference>
<dbReference type="GO" id="GO:1905870">
    <property type="term" value="P:positive regulation of 3'-UTR-mediated mRNA stabilization"/>
    <property type="evidence" value="ECO:0007669"/>
    <property type="project" value="UniProtKB-ARBA"/>
</dbReference>
<feature type="region of interest" description="Disordered" evidence="10">
    <location>
        <begin position="332"/>
        <end position="481"/>
    </location>
</feature>
<dbReference type="EC" id="2.7.7.19" evidence="3"/>
<dbReference type="Gene3D" id="1.10.1410.10">
    <property type="match status" value="2"/>
</dbReference>
<dbReference type="GO" id="GO:0046872">
    <property type="term" value="F:metal ion binding"/>
    <property type="evidence" value="ECO:0007669"/>
    <property type="project" value="UniProtKB-KW"/>
</dbReference>
<evidence type="ECO:0000259" key="12">
    <source>
        <dbReference type="Pfam" id="PF22600"/>
    </source>
</evidence>
<feature type="domain" description="Poly(A) RNA polymerase mitochondrial-like central palm" evidence="12">
    <location>
        <begin position="55"/>
        <end position="184"/>
    </location>
</feature>
<dbReference type="Pfam" id="PF03828">
    <property type="entry name" value="PAP_assoc"/>
    <property type="match status" value="1"/>
</dbReference>
<evidence type="ECO:0000256" key="6">
    <source>
        <dbReference type="ARBA" id="ARBA00022842"/>
    </source>
</evidence>
<name>A0AAW0HBU8_MYOGA</name>
<proteinExistence type="inferred from homology"/>
<dbReference type="GO" id="GO:0060212">
    <property type="term" value="P:negative regulation of nuclear-transcribed mRNA poly(A) tail shortening"/>
    <property type="evidence" value="ECO:0007669"/>
    <property type="project" value="UniProtKB-ARBA"/>
</dbReference>
<feature type="compositionally biased region" description="Low complexity" evidence="10">
    <location>
        <begin position="408"/>
        <end position="423"/>
    </location>
</feature>
<dbReference type="InterPro" id="IPR002058">
    <property type="entry name" value="PAP_assoc"/>
</dbReference>
<comment type="cofactor">
    <cofactor evidence="1">
        <name>Mn(2+)</name>
        <dbReference type="ChEBI" id="CHEBI:29035"/>
    </cofactor>
</comment>
<evidence type="ECO:0000313" key="13">
    <source>
        <dbReference type="EMBL" id="KAK7800289.1"/>
    </source>
</evidence>
<reference evidence="13 14" key="1">
    <citation type="journal article" date="2023" name="bioRxiv">
        <title>Conserved and derived expression patterns and positive selection on dental genes reveal complex evolutionary context of ever-growing rodent molars.</title>
        <authorList>
            <person name="Calamari Z.T."/>
            <person name="Song A."/>
            <person name="Cohen E."/>
            <person name="Akter M."/>
            <person name="Roy R.D."/>
            <person name="Hallikas O."/>
            <person name="Christensen M.M."/>
            <person name="Li P."/>
            <person name="Marangoni P."/>
            <person name="Jernvall J."/>
            <person name="Klein O.D."/>
        </authorList>
    </citation>
    <scope>NUCLEOTIDE SEQUENCE [LARGE SCALE GENOMIC DNA]</scope>
    <source>
        <strain evidence="13">V071</strain>
    </source>
</reference>
<evidence type="ECO:0000256" key="9">
    <source>
        <dbReference type="ARBA" id="ARBA00082009"/>
    </source>
</evidence>
<dbReference type="InterPro" id="IPR054708">
    <property type="entry name" value="MTPAP-like_central"/>
</dbReference>
<evidence type="ECO:0000256" key="3">
    <source>
        <dbReference type="ARBA" id="ARBA00012388"/>
    </source>
</evidence>
<protein>
    <recommendedName>
        <fullName evidence="3">polynucleotide adenylyltransferase</fullName>
        <ecNumber evidence="3">2.7.7.19</ecNumber>
    </recommendedName>
    <alternativeName>
        <fullName evidence="9">Terminal guanylyltransferase</fullName>
    </alternativeName>
</protein>
<feature type="domain" description="PAP-associated" evidence="11">
    <location>
        <begin position="200"/>
        <end position="240"/>
    </location>
</feature>
<dbReference type="EMBL" id="JBBHLL010000557">
    <property type="protein sequence ID" value="KAK7800289.1"/>
    <property type="molecule type" value="Genomic_DNA"/>
</dbReference>
<evidence type="ECO:0000259" key="11">
    <source>
        <dbReference type="Pfam" id="PF03828"/>
    </source>
</evidence>
<dbReference type="Gene3D" id="3.30.460.10">
    <property type="entry name" value="Beta Polymerase, domain 2"/>
    <property type="match status" value="1"/>
</dbReference>
<keyword evidence="4" id="KW-0808">Transferase</keyword>
<dbReference type="AlphaFoldDB" id="A0AAW0HBU8"/>
<evidence type="ECO:0000256" key="7">
    <source>
        <dbReference type="ARBA" id="ARBA00023211"/>
    </source>
</evidence>
<comment type="catalytic activity">
    <reaction evidence="8">
        <text>RNA(n) + ATP = RNA(n)-3'-adenine ribonucleotide + diphosphate</text>
        <dbReference type="Rhea" id="RHEA:11332"/>
        <dbReference type="Rhea" id="RHEA-COMP:14527"/>
        <dbReference type="Rhea" id="RHEA-COMP:17347"/>
        <dbReference type="ChEBI" id="CHEBI:30616"/>
        <dbReference type="ChEBI" id="CHEBI:33019"/>
        <dbReference type="ChEBI" id="CHEBI:140395"/>
        <dbReference type="ChEBI" id="CHEBI:173115"/>
        <dbReference type="EC" id="2.7.7.19"/>
    </reaction>
</comment>
<sequence length="481" mass="53605">MEVILFLSLWRAEVIRKLPVLAEFRASLPAVNILQEAGFLLDWSAHITLCFFSSLHEEISDFYEYMSPRPEEEKMRMEVVSRIESVIKELWPSADVQIFGSFKTGLYLPTSDIDLVVFGKWENLPLWTLEEALRKHKVADEDSVKVLDKATVPIIKLTDSFTEVKVDISFNVQNGVRAADLIKDFTKLHPREDACIPNTNYGVLLIEFFELYGRHFNYLKTGIRIKDGGNDVGRSSYGAMQVKQAFDYAYVVLSHAVSPIAKYYPNNETESILGRIIRVTDEVATYRDWISKQWGLQNRSEPSCNGNGVPLIVDTQQLDKCNNNLSEENEALGKCRSKASESLSKHSSNSSSGPVSSSSATQSSSSDVDSDATPCKTPKQLLCRPPTGSRIGSQDVSLEVSQAAGKVQSTQTTSTPNSTNKSQHGSARLFRSSSKGFQGTAQTSHGALMTSKQHQGKSNTQYYHGKKRKHKRDAPLSDLCR</sequence>
<evidence type="ECO:0000256" key="2">
    <source>
        <dbReference type="ARBA" id="ARBA00008593"/>
    </source>
</evidence>
<keyword evidence="6" id="KW-0460">Magnesium</keyword>
<comment type="similarity">
    <text evidence="2">Belongs to the DNA polymerase type-B-like family.</text>
</comment>
<feature type="compositionally biased region" description="Polar residues" evidence="10">
    <location>
        <begin position="390"/>
        <end position="400"/>
    </location>
</feature>
<dbReference type="SUPFAM" id="SSF81631">
    <property type="entry name" value="PAP/OAS1 substrate-binding domain"/>
    <property type="match status" value="1"/>
</dbReference>
<dbReference type="GO" id="GO:0003729">
    <property type="term" value="F:mRNA binding"/>
    <property type="evidence" value="ECO:0007669"/>
    <property type="project" value="TreeGrafter"/>
</dbReference>
<dbReference type="Proteomes" id="UP001488838">
    <property type="component" value="Unassembled WGS sequence"/>
</dbReference>
<dbReference type="InterPro" id="IPR045862">
    <property type="entry name" value="Trf4-like"/>
</dbReference>
<comment type="caution">
    <text evidence="13">The sequence shown here is derived from an EMBL/GenBank/DDBJ whole genome shotgun (WGS) entry which is preliminary data.</text>
</comment>
<dbReference type="SUPFAM" id="SSF81301">
    <property type="entry name" value="Nucleotidyltransferase"/>
    <property type="match status" value="1"/>
</dbReference>
<dbReference type="PANTHER" id="PTHR23092:SF51">
    <property type="entry name" value="TERMINAL NUCLEOTIDYLTRANSFERASE 4B"/>
    <property type="match status" value="1"/>
</dbReference>
<keyword evidence="7" id="KW-0464">Manganese</keyword>
<organism evidence="13 14">
    <name type="scientific">Myodes glareolus</name>
    <name type="common">Bank vole</name>
    <name type="synonym">Clethrionomys glareolus</name>
    <dbReference type="NCBI Taxonomy" id="447135"/>
    <lineage>
        <taxon>Eukaryota</taxon>
        <taxon>Metazoa</taxon>
        <taxon>Chordata</taxon>
        <taxon>Craniata</taxon>
        <taxon>Vertebrata</taxon>
        <taxon>Euteleostomi</taxon>
        <taxon>Mammalia</taxon>
        <taxon>Eutheria</taxon>
        <taxon>Euarchontoglires</taxon>
        <taxon>Glires</taxon>
        <taxon>Rodentia</taxon>
        <taxon>Myomorpha</taxon>
        <taxon>Muroidea</taxon>
        <taxon>Cricetidae</taxon>
        <taxon>Arvicolinae</taxon>
        <taxon>Myodes</taxon>
    </lineage>
</organism>
<feature type="compositionally biased region" description="Low complexity" evidence="10">
    <location>
        <begin position="340"/>
        <end position="367"/>
    </location>
</feature>
<evidence type="ECO:0000256" key="1">
    <source>
        <dbReference type="ARBA" id="ARBA00001936"/>
    </source>
</evidence>
<dbReference type="PANTHER" id="PTHR23092">
    <property type="entry name" value="POLY(A) RNA POLYMERASE"/>
    <property type="match status" value="1"/>
</dbReference>
<dbReference type="FunFam" id="3.30.460.10:FF:000006">
    <property type="entry name" value="non-canonical poly(A) RNA polymerase PAPD5"/>
    <property type="match status" value="1"/>
</dbReference>
<keyword evidence="5" id="KW-0479">Metal-binding</keyword>
<dbReference type="GO" id="GO:0031123">
    <property type="term" value="P:RNA 3'-end processing"/>
    <property type="evidence" value="ECO:0007669"/>
    <property type="project" value="TreeGrafter"/>
</dbReference>
<dbReference type="GO" id="GO:0070568">
    <property type="term" value="F:guanylyltransferase activity"/>
    <property type="evidence" value="ECO:0007669"/>
    <property type="project" value="UniProtKB-ARBA"/>
</dbReference>
<evidence type="ECO:0000256" key="10">
    <source>
        <dbReference type="SAM" id="MobiDB-lite"/>
    </source>
</evidence>
<dbReference type="GO" id="GO:0031499">
    <property type="term" value="C:TRAMP complex"/>
    <property type="evidence" value="ECO:0007669"/>
    <property type="project" value="TreeGrafter"/>
</dbReference>
<gene>
    <name evidence="13" type="ORF">U0070_013105</name>
</gene>
<dbReference type="Pfam" id="PF22600">
    <property type="entry name" value="MTPAP-like_central"/>
    <property type="match status" value="1"/>
</dbReference>
<keyword evidence="14" id="KW-1185">Reference proteome</keyword>
<evidence type="ECO:0000256" key="4">
    <source>
        <dbReference type="ARBA" id="ARBA00022679"/>
    </source>
</evidence>